<keyword evidence="12" id="KW-1185">Reference proteome</keyword>
<accession>A0ABW3G1N7</accession>
<evidence type="ECO:0000259" key="10">
    <source>
        <dbReference type="Pfam" id="PF02224"/>
    </source>
</evidence>
<keyword evidence="2 8" id="KW-0808">Transferase</keyword>
<comment type="similarity">
    <text evidence="1 8">Belongs to the cytidylate kinase family. Type 1 subfamily.</text>
</comment>
<dbReference type="InterPro" id="IPR027417">
    <property type="entry name" value="P-loop_NTPase"/>
</dbReference>
<comment type="subcellular location">
    <subcellularLocation>
        <location evidence="8">Cytoplasm</location>
    </subcellularLocation>
</comment>
<comment type="catalytic activity">
    <reaction evidence="7 8">
        <text>CMP + ATP = CDP + ADP</text>
        <dbReference type="Rhea" id="RHEA:11600"/>
        <dbReference type="ChEBI" id="CHEBI:30616"/>
        <dbReference type="ChEBI" id="CHEBI:58069"/>
        <dbReference type="ChEBI" id="CHEBI:60377"/>
        <dbReference type="ChEBI" id="CHEBI:456216"/>
        <dbReference type="EC" id="2.7.4.25"/>
    </reaction>
</comment>
<protein>
    <recommendedName>
        <fullName evidence="8">Cytidylate kinase</fullName>
        <shortName evidence="8">CK</shortName>
        <ecNumber evidence="8">2.7.4.25</ecNumber>
    </recommendedName>
    <alternativeName>
        <fullName evidence="8">Cytidine monophosphate kinase</fullName>
        <shortName evidence="8">CMP kinase</shortName>
    </alternativeName>
</protein>
<dbReference type="RefSeq" id="WP_263252270.1">
    <property type="nucleotide sequence ID" value="NZ_BAABLT010000054.1"/>
</dbReference>
<dbReference type="CDD" id="cd02020">
    <property type="entry name" value="CMPK"/>
    <property type="match status" value="1"/>
</dbReference>
<dbReference type="HAMAP" id="MF_00238">
    <property type="entry name" value="Cytidyl_kinase_type1"/>
    <property type="match status" value="1"/>
</dbReference>
<evidence type="ECO:0000256" key="7">
    <source>
        <dbReference type="ARBA" id="ARBA00048478"/>
    </source>
</evidence>
<dbReference type="SUPFAM" id="SSF52540">
    <property type="entry name" value="P-loop containing nucleoside triphosphate hydrolases"/>
    <property type="match status" value="1"/>
</dbReference>
<dbReference type="Gene3D" id="3.40.50.300">
    <property type="entry name" value="P-loop containing nucleotide triphosphate hydrolases"/>
    <property type="match status" value="1"/>
</dbReference>
<evidence type="ECO:0000313" key="11">
    <source>
        <dbReference type="EMBL" id="MFD0922587.1"/>
    </source>
</evidence>
<evidence type="ECO:0000256" key="2">
    <source>
        <dbReference type="ARBA" id="ARBA00022679"/>
    </source>
</evidence>
<evidence type="ECO:0000313" key="12">
    <source>
        <dbReference type="Proteomes" id="UP001597018"/>
    </source>
</evidence>
<dbReference type="Proteomes" id="UP001597018">
    <property type="component" value="Unassembled WGS sequence"/>
</dbReference>
<evidence type="ECO:0000256" key="3">
    <source>
        <dbReference type="ARBA" id="ARBA00022741"/>
    </source>
</evidence>
<feature type="compositionally biased region" description="Basic and acidic residues" evidence="9">
    <location>
        <begin position="177"/>
        <end position="192"/>
    </location>
</feature>
<dbReference type="EMBL" id="JBHTIW010000022">
    <property type="protein sequence ID" value="MFD0922587.1"/>
    <property type="molecule type" value="Genomic_DNA"/>
</dbReference>
<evidence type="ECO:0000256" key="4">
    <source>
        <dbReference type="ARBA" id="ARBA00022777"/>
    </source>
</evidence>
<dbReference type="EC" id="2.7.4.25" evidence="8"/>
<keyword evidence="5 8" id="KW-0067">ATP-binding</keyword>
<evidence type="ECO:0000256" key="9">
    <source>
        <dbReference type="SAM" id="MobiDB-lite"/>
    </source>
</evidence>
<dbReference type="InterPro" id="IPR011994">
    <property type="entry name" value="Cytidylate_kinase_dom"/>
</dbReference>
<sequence length="240" mass="25269">MAHAQLRGVVALDGPSGTGKSTVSRRLASALGATYLDTGAMYRAATLAVLRAGADPSDEAEVRRIVSAARLVVGTDPGHPEVLLDGVDVGREIRGPQVTAAVSAVSAVAEVRRLLVGQQREVIRRALVSPGGIVVEGRDIGTAVAPEAGLKVYLTASARARAERRTAQDVSEGRAGNLDRTHQDVQRRDALDSGRAVSPLRMADDAVELDTTELDLPAVLEQLHKLVELRGLTDPERTAP</sequence>
<dbReference type="GO" id="GO:0016301">
    <property type="term" value="F:kinase activity"/>
    <property type="evidence" value="ECO:0007669"/>
    <property type="project" value="UniProtKB-KW"/>
</dbReference>
<feature type="region of interest" description="Disordered" evidence="9">
    <location>
        <begin position="163"/>
        <end position="193"/>
    </location>
</feature>
<keyword evidence="4 8" id="KW-0418">Kinase</keyword>
<dbReference type="Pfam" id="PF02224">
    <property type="entry name" value="Cytidylate_kin"/>
    <property type="match status" value="1"/>
</dbReference>
<keyword evidence="8" id="KW-0963">Cytoplasm</keyword>
<feature type="domain" description="Cytidylate kinase" evidence="10">
    <location>
        <begin position="10"/>
        <end position="227"/>
    </location>
</feature>
<comment type="caution">
    <text evidence="11">The sequence shown here is derived from an EMBL/GenBank/DDBJ whole genome shotgun (WGS) entry which is preliminary data.</text>
</comment>
<evidence type="ECO:0000256" key="5">
    <source>
        <dbReference type="ARBA" id="ARBA00022840"/>
    </source>
</evidence>
<name>A0ABW3G1N7_9PSEU</name>
<evidence type="ECO:0000256" key="8">
    <source>
        <dbReference type="HAMAP-Rule" id="MF_00238"/>
    </source>
</evidence>
<comment type="catalytic activity">
    <reaction evidence="6 8">
        <text>dCMP + ATP = dCDP + ADP</text>
        <dbReference type="Rhea" id="RHEA:25094"/>
        <dbReference type="ChEBI" id="CHEBI:30616"/>
        <dbReference type="ChEBI" id="CHEBI:57566"/>
        <dbReference type="ChEBI" id="CHEBI:58593"/>
        <dbReference type="ChEBI" id="CHEBI:456216"/>
        <dbReference type="EC" id="2.7.4.25"/>
    </reaction>
</comment>
<reference evidence="12" key="1">
    <citation type="journal article" date="2019" name="Int. J. Syst. Evol. Microbiol.">
        <title>The Global Catalogue of Microorganisms (GCM) 10K type strain sequencing project: providing services to taxonomists for standard genome sequencing and annotation.</title>
        <authorList>
            <consortium name="The Broad Institute Genomics Platform"/>
            <consortium name="The Broad Institute Genome Sequencing Center for Infectious Disease"/>
            <person name="Wu L."/>
            <person name="Ma J."/>
        </authorList>
    </citation>
    <scope>NUCLEOTIDE SEQUENCE [LARGE SCALE GENOMIC DNA]</scope>
    <source>
        <strain evidence="12">CCUG 56401</strain>
    </source>
</reference>
<evidence type="ECO:0000256" key="1">
    <source>
        <dbReference type="ARBA" id="ARBA00009427"/>
    </source>
</evidence>
<gene>
    <name evidence="8 11" type="primary">cmk</name>
    <name evidence="11" type="ORF">ACFQ16_22815</name>
</gene>
<keyword evidence="3 8" id="KW-0547">Nucleotide-binding</keyword>
<dbReference type="NCBIfam" id="TIGR00017">
    <property type="entry name" value="cmk"/>
    <property type="match status" value="1"/>
</dbReference>
<proteinExistence type="inferred from homology"/>
<organism evidence="11 12">
    <name type="scientific">Saccharopolyspora rosea</name>
    <dbReference type="NCBI Taxonomy" id="524884"/>
    <lineage>
        <taxon>Bacteria</taxon>
        <taxon>Bacillati</taxon>
        <taxon>Actinomycetota</taxon>
        <taxon>Actinomycetes</taxon>
        <taxon>Pseudonocardiales</taxon>
        <taxon>Pseudonocardiaceae</taxon>
        <taxon>Saccharopolyspora</taxon>
    </lineage>
</organism>
<feature type="binding site" evidence="8">
    <location>
        <begin position="14"/>
        <end position="22"/>
    </location>
    <ligand>
        <name>ATP</name>
        <dbReference type="ChEBI" id="CHEBI:30616"/>
    </ligand>
</feature>
<dbReference type="InterPro" id="IPR003136">
    <property type="entry name" value="Cytidylate_kin"/>
</dbReference>
<evidence type="ECO:0000256" key="6">
    <source>
        <dbReference type="ARBA" id="ARBA00047615"/>
    </source>
</evidence>